<organism evidence="13 14">
    <name type="scientific">Ophiocordyceps camponoti-floridani</name>
    <dbReference type="NCBI Taxonomy" id="2030778"/>
    <lineage>
        <taxon>Eukaryota</taxon>
        <taxon>Fungi</taxon>
        <taxon>Dikarya</taxon>
        <taxon>Ascomycota</taxon>
        <taxon>Pezizomycotina</taxon>
        <taxon>Sordariomycetes</taxon>
        <taxon>Hypocreomycetidae</taxon>
        <taxon>Hypocreales</taxon>
        <taxon>Ophiocordycipitaceae</taxon>
        <taxon>Ophiocordyceps</taxon>
    </lineage>
</organism>
<feature type="region of interest" description="Disordered" evidence="10">
    <location>
        <begin position="1"/>
        <end position="27"/>
    </location>
</feature>
<evidence type="ECO:0000313" key="13">
    <source>
        <dbReference type="EMBL" id="KAF4584208.1"/>
    </source>
</evidence>
<evidence type="ECO:0000256" key="1">
    <source>
        <dbReference type="ARBA" id="ARBA00001936"/>
    </source>
</evidence>
<dbReference type="InterPro" id="IPR043519">
    <property type="entry name" value="NT_sf"/>
</dbReference>
<dbReference type="Pfam" id="PF22600">
    <property type="entry name" value="MTPAP-like_central"/>
    <property type="match status" value="1"/>
</dbReference>
<keyword evidence="7" id="KW-0808">Transferase</keyword>
<comment type="cofactor">
    <cofactor evidence="2">
        <name>Mg(2+)</name>
        <dbReference type="ChEBI" id="CHEBI:18420"/>
    </cofactor>
</comment>
<evidence type="ECO:0000256" key="9">
    <source>
        <dbReference type="ARBA" id="ARBA00022842"/>
    </source>
</evidence>
<dbReference type="OrthoDB" id="407432at2759"/>
<evidence type="ECO:0000259" key="11">
    <source>
        <dbReference type="Pfam" id="PF03828"/>
    </source>
</evidence>
<dbReference type="EC" id="2.7.7.19" evidence="5"/>
<dbReference type="AlphaFoldDB" id="A0A8H4Q3K8"/>
<dbReference type="Gene3D" id="1.10.1410.10">
    <property type="match status" value="1"/>
</dbReference>
<protein>
    <recommendedName>
        <fullName evidence="5">polynucleotide adenylyltransferase</fullName>
        <ecNumber evidence="5">2.7.7.19</ecNumber>
    </recommendedName>
</protein>
<dbReference type="PANTHER" id="PTHR12271:SF40">
    <property type="entry name" value="POLY(A) RNA POLYMERASE GLD2"/>
    <property type="match status" value="1"/>
</dbReference>
<dbReference type="GO" id="GO:0031123">
    <property type="term" value="P:RNA 3'-end processing"/>
    <property type="evidence" value="ECO:0007669"/>
    <property type="project" value="TreeGrafter"/>
</dbReference>
<dbReference type="Gene3D" id="3.30.460.10">
    <property type="entry name" value="Beta Polymerase, domain 2"/>
    <property type="match status" value="1"/>
</dbReference>
<dbReference type="GO" id="GO:1990817">
    <property type="term" value="F:poly(A) RNA polymerase activity"/>
    <property type="evidence" value="ECO:0007669"/>
    <property type="project" value="UniProtKB-EC"/>
</dbReference>
<evidence type="ECO:0000256" key="10">
    <source>
        <dbReference type="SAM" id="MobiDB-lite"/>
    </source>
</evidence>
<dbReference type="EMBL" id="JAACLJ010000006">
    <property type="protein sequence ID" value="KAF4584208.1"/>
    <property type="molecule type" value="Genomic_DNA"/>
</dbReference>
<feature type="compositionally biased region" description="Polar residues" evidence="10">
    <location>
        <begin position="1"/>
        <end position="18"/>
    </location>
</feature>
<gene>
    <name evidence="13" type="ORF">GQ602_005581</name>
</gene>
<keyword evidence="8" id="KW-0479">Metal-binding</keyword>
<dbReference type="SUPFAM" id="SSF81631">
    <property type="entry name" value="PAP/OAS1 substrate-binding domain"/>
    <property type="match status" value="1"/>
</dbReference>
<dbReference type="InterPro" id="IPR002058">
    <property type="entry name" value="PAP_assoc"/>
</dbReference>
<reference evidence="13 14" key="1">
    <citation type="journal article" date="2020" name="G3 (Bethesda)">
        <title>Genetic Underpinnings of Host Manipulation by Ophiocordyceps as Revealed by Comparative Transcriptomics.</title>
        <authorList>
            <person name="Will I."/>
            <person name="Das B."/>
            <person name="Trinh T."/>
            <person name="Brachmann A."/>
            <person name="Ohm R.A."/>
            <person name="de Bekker C."/>
        </authorList>
    </citation>
    <scope>NUCLEOTIDE SEQUENCE [LARGE SCALE GENOMIC DNA]</scope>
    <source>
        <strain evidence="13 14">EC05</strain>
    </source>
</reference>
<proteinExistence type="inferred from homology"/>
<dbReference type="SUPFAM" id="SSF81301">
    <property type="entry name" value="Nucleotidyltransferase"/>
    <property type="match status" value="1"/>
</dbReference>
<comment type="cofactor">
    <cofactor evidence="1">
        <name>Mn(2+)</name>
        <dbReference type="ChEBI" id="CHEBI:29035"/>
    </cofactor>
</comment>
<sequence length="952" mass="106703">MVASITNLVTQDPTSNTHCLPHVRPGSDKNTRIHNTGISHGDHHLPQHRPTTHTIIGPKAIHTNRLRRRCDDLYTIRVLYMRSVDTTLPWETSLHRSEKESFRMRIEDICRRVITLHEQQQQQTAFEFPPQSIQLKCFGSLVSGFATKTSDMDLGLLSPLSSPQPDSAESPIPRLLEKAFLDAGLGARLLGRARVPIIKLCQLPPEPLLQSLIAERQKWEISGKNAVNEMADGEREGETGSPDHPDEEAPSQTTSKLSPSSPEIIQAAIGENAASGIADDGRERETGPPYHPEAQELQGELNDAEYLRLQQGPESSLASYYALAKRALRRAEGRDATISNYREFTELEWSILDGICEAFIQGLSDSTLRERLTRFPSLSFQSTDKTSSHRTLLGVYIQVEGERILQLWDAWSAKKALHNCQPQANQALATWNEIQQKRNFGADPVAYSRDLQLGLEKIKLVPSFQLLLLDQGPHEIPSQYHARAKAVLANLQRGSSGSCNAVQQVLVDRYVSGVSNGHMRAVLSRIVGSQIGQVDLEAVGLWHKALHLSRQLEATLTKETLSESQASDVKEYISLLQSLPPQRVPTGPSDHKFVIPVLPEAMDLVLRIRELHDLVAVSSQPRDRYRDPFEFPSTGVGVQCDINFSAHLALQNTALLRCYSYTDVRVRPMVLFVKHWAKIRGINSGYRGTLSSYGYVLMVLHYLVNVANPFVCPNLQQLAPPLHPDLTPAEIEATISCRGCNIRFWRDEPSIVHFATNNQLNRNGETLGHLLRGFFEYYAHNGMMSSGVAKGFDWGRDVLSLRTPGGLLTKQEKRWTGAKTVLERQGGSTIKQPSDVSRPAVSDNQDRSGRLSKKGSEVKEVRHRYLFAIEDPFEVDHNVARTVTHNGIVSIRDEFRRAWRIIRTAEGESTAEDLLRDVKDMQEDVDPFLKMMDDIHGPPRTWMAMHHGEGRA</sequence>
<evidence type="ECO:0000313" key="14">
    <source>
        <dbReference type="Proteomes" id="UP000562929"/>
    </source>
</evidence>
<dbReference type="Pfam" id="PF03828">
    <property type="entry name" value="PAP_assoc"/>
    <property type="match status" value="1"/>
</dbReference>
<keyword evidence="9" id="KW-0460">Magnesium</keyword>
<feature type="region of interest" description="Disordered" evidence="10">
    <location>
        <begin position="823"/>
        <end position="856"/>
    </location>
</feature>
<dbReference type="GO" id="GO:0050265">
    <property type="term" value="F:RNA uridylyltransferase activity"/>
    <property type="evidence" value="ECO:0007669"/>
    <property type="project" value="TreeGrafter"/>
</dbReference>
<dbReference type="Proteomes" id="UP000562929">
    <property type="component" value="Unassembled WGS sequence"/>
</dbReference>
<feature type="compositionally biased region" description="Polar residues" evidence="10">
    <location>
        <begin position="250"/>
        <end position="261"/>
    </location>
</feature>
<dbReference type="GO" id="GO:0005737">
    <property type="term" value="C:cytoplasm"/>
    <property type="evidence" value="ECO:0007669"/>
    <property type="project" value="UniProtKB-SubCell"/>
</dbReference>
<dbReference type="GO" id="GO:0046872">
    <property type="term" value="F:metal ion binding"/>
    <property type="evidence" value="ECO:0007669"/>
    <property type="project" value="UniProtKB-KW"/>
</dbReference>
<dbReference type="InterPro" id="IPR054708">
    <property type="entry name" value="MTPAP-like_central"/>
</dbReference>
<dbReference type="PANTHER" id="PTHR12271">
    <property type="entry name" value="POLY A POLYMERASE CID PAP -RELATED"/>
    <property type="match status" value="1"/>
</dbReference>
<comment type="subcellular location">
    <subcellularLocation>
        <location evidence="3">Cytoplasm</location>
    </subcellularLocation>
</comment>
<evidence type="ECO:0000256" key="8">
    <source>
        <dbReference type="ARBA" id="ARBA00022723"/>
    </source>
</evidence>
<feature type="region of interest" description="Disordered" evidence="10">
    <location>
        <begin position="231"/>
        <end position="261"/>
    </location>
</feature>
<feature type="domain" description="Poly(A) RNA polymerase mitochondrial-like central palm" evidence="12">
    <location>
        <begin position="120"/>
        <end position="202"/>
    </location>
</feature>
<evidence type="ECO:0000259" key="12">
    <source>
        <dbReference type="Pfam" id="PF22600"/>
    </source>
</evidence>
<feature type="compositionally biased region" description="Basic and acidic residues" evidence="10">
    <location>
        <begin position="844"/>
        <end position="856"/>
    </location>
</feature>
<evidence type="ECO:0000256" key="6">
    <source>
        <dbReference type="ARBA" id="ARBA00022490"/>
    </source>
</evidence>
<accession>A0A8H4Q3K8</accession>
<evidence type="ECO:0000256" key="7">
    <source>
        <dbReference type="ARBA" id="ARBA00022679"/>
    </source>
</evidence>
<feature type="compositionally biased region" description="Polar residues" evidence="10">
    <location>
        <begin position="826"/>
        <end position="835"/>
    </location>
</feature>
<evidence type="ECO:0000256" key="5">
    <source>
        <dbReference type="ARBA" id="ARBA00012388"/>
    </source>
</evidence>
<feature type="compositionally biased region" description="Basic and acidic residues" evidence="10">
    <location>
        <begin position="232"/>
        <end position="244"/>
    </location>
</feature>
<name>A0A8H4Q3K8_9HYPO</name>
<evidence type="ECO:0000256" key="2">
    <source>
        <dbReference type="ARBA" id="ARBA00001946"/>
    </source>
</evidence>
<keyword evidence="14" id="KW-1185">Reference proteome</keyword>
<feature type="domain" description="PAP-associated" evidence="11">
    <location>
        <begin position="766"/>
        <end position="816"/>
    </location>
</feature>
<keyword evidence="6" id="KW-0963">Cytoplasm</keyword>
<dbReference type="GO" id="GO:0010605">
    <property type="term" value="P:negative regulation of macromolecule metabolic process"/>
    <property type="evidence" value="ECO:0007669"/>
    <property type="project" value="UniProtKB-ARBA"/>
</dbReference>
<evidence type="ECO:0000256" key="3">
    <source>
        <dbReference type="ARBA" id="ARBA00004496"/>
    </source>
</evidence>
<comment type="caution">
    <text evidence="13">The sequence shown here is derived from an EMBL/GenBank/DDBJ whole genome shotgun (WGS) entry which is preliminary data.</text>
</comment>
<evidence type="ECO:0000256" key="4">
    <source>
        <dbReference type="ARBA" id="ARBA00008593"/>
    </source>
</evidence>
<comment type="similarity">
    <text evidence="4">Belongs to the DNA polymerase type-B-like family.</text>
</comment>